<dbReference type="PANTHER" id="PTHR10900">
    <property type="entry name" value="PERIOSTIN-RELATED"/>
    <property type="match status" value="1"/>
</dbReference>
<feature type="domain" description="FAS1" evidence="2">
    <location>
        <begin position="61"/>
        <end position="194"/>
    </location>
</feature>
<reference evidence="3 4" key="1">
    <citation type="journal article" date="2021" name="Int. J. Syst. Evol. Microbiol.">
        <title>Amazonocrinis nigriterrae gen. nov., sp. nov., Atlanticothrix silvestris gen. nov., sp. nov. and Dendronalium phyllosphericum gen. nov., sp. nov., nostocacean cyanobacteria from Brazilian environments.</title>
        <authorList>
            <person name="Alvarenga D.O."/>
            <person name="Andreote A.P.D."/>
            <person name="Branco L.H.Z."/>
            <person name="Delbaje E."/>
            <person name="Cruz R.B."/>
            <person name="Varani A.M."/>
            <person name="Fiore M.F."/>
        </authorList>
    </citation>
    <scope>NUCLEOTIDE SEQUENCE [LARGE SCALE GENOMIC DNA]</scope>
    <source>
        <strain evidence="3 4">CENA357</strain>
    </source>
</reference>
<dbReference type="Proteomes" id="UP000599391">
    <property type="component" value="Unassembled WGS sequence"/>
</dbReference>
<accession>A0A8J7HAK9</accession>
<dbReference type="EMBL" id="JAECZB010000011">
    <property type="protein sequence ID" value="MBH8552269.1"/>
    <property type="molecule type" value="Genomic_DNA"/>
</dbReference>
<proteinExistence type="predicted"/>
<evidence type="ECO:0000313" key="4">
    <source>
        <dbReference type="Proteomes" id="UP000599391"/>
    </source>
</evidence>
<keyword evidence="4" id="KW-1185">Reference proteome</keyword>
<dbReference type="FunFam" id="2.30.180.10:FF:000032">
    <property type="entry name" value="Fasciclin domain-containing protein, putative"/>
    <property type="match status" value="1"/>
</dbReference>
<comment type="caution">
    <text evidence="3">The sequence shown here is derived from an EMBL/GenBank/DDBJ whole genome shotgun (WGS) entry which is preliminary data.</text>
</comment>
<dbReference type="PROSITE" id="PS50213">
    <property type="entry name" value="FAS1"/>
    <property type="match status" value="1"/>
</dbReference>
<evidence type="ECO:0000313" key="3">
    <source>
        <dbReference type="EMBL" id="MBH8552269.1"/>
    </source>
</evidence>
<feature type="signal peptide" evidence="1">
    <location>
        <begin position="1"/>
        <end position="27"/>
    </location>
</feature>
<organism evidence="3 4">
    <name type="scientific">Atlanticothrix silvestris CENA357</name>
    <dbReference type="NCBI Taxonomy" id="1725252"/>
    <lineage>
        <taxon>Bacteria</taxon>
        <taxon>Bacillati</taxon>
        <taxon>Cyanobacteriota</taxon>
        <taxon>Cyanophyceae</taxon>
        <taxon>Nostocales</taxon>
        <taxon>Nodulariaceae</taxon>
        <taxon>Atlanticothrix</taxon>
        <taxon>Atlanticothrix silvestris</taxon>
    </lineage>
</organism>
<evidence type="ECO:0000259" key="2">
    <source>
        <dbReference type="PROSITE" id="PS50213"/>
    </source>
</evidence>
<dbReference type="InterPro" id="IPR050904">
    <property type="entry name" value="Adhesion/Biosynth-related"/>
</dbReference>
<protein>
    <submittedName>
        <fullName evidence="3">Fasciclin domain-containing protein</fullName>
    </submittedName>
</protein>
<dbReference type="SMART" id="SM00554">
    <property type="entry name" value="FAS1"/>
    <property type="match status" value="1"/>
</dbReference>
<dbReference type="InterPro" id="IPR036378">
    <property type="entry name" value="FAS1_dom_sf"/>
</dbReference>
<name>A0A8J7HAK9_9CYAN</name>
<dbReference type="AlphaFoldDB" id="A0A8J7HAK9"/>
<dbReference type="Gene3D" id="2.30.180.10">
    <property type="entry name" value="FAS1 domain"/>
    <property type="match status" value="1"/>
</dbReference>
<dbReference type="InterPro" id="IPR000782">
    <property type="entry name" value="FAS1_domain"/>
</dbReference>
<dbReference type="RefSeq" id="WP_214438578.1">
    <property type="nucleotide sequence ID" value="NZ_JAECZB010000011.1"/>
</dbReference>
<dbReference type="SUPFAM" id="SSF82153">
    <property type="entry name" value="FAS1 domain"/>
    <property type="match status" value="1"/>
</dbReference>
<keyword evidence="1" id="KW-0732">Signal</keyword>
<sequence length="200" mass="21796">MKTKNFVVSIRKFASFAIGMLLLPVFAACLPNNTAQVTPTTTAPPESVPTTPPITPGATVNEDITDIVQANPSLKTLANLIDEADLEQKLDDTGSCTLFAPSDQAFAALPEVTRQRLLKTENRELLRQVLTYHVVPGNLTTNQLRSQEIKTLGNNPVNIQVDQANNQVRINDALVVQPDIRASNGVIHIVDRVILPPMIQ</sequence>
<evidence type="ECO:0000256" key="1">
    <source>
        <dbReference type="SAM" id="SignalP"/>
    </source>
</evidence>
<gene>
    <name evidence="3" type="ORF">I8751_07760</name>
</gene>
<feature type="chain" id="PRO_5035270546" evidence="1">
    <location>
        <begin position="28"/>
        <end position="200"/>
    </location>
</feature>
<dbReference type="GO" id="GO:0005615">
    <property type="term" value="C:extracellular space"/>
    <property type="evidence" value="ECO:0007669"/>
    <property type="project" value="TreeGrafter"/>
</dbReference>
<dbReference type="PROSITE" id="PS51257">
    <property type="entry name" value="PROKAR_LIPOPROTEIN"/>
    <property type="match status" value="1"/>
</dbReference>
<dbReference type="PANTHER" id="PTHR10900:SF77">
    <property type="entry name" value="FI19380P1"/>
    <property type="match status" value="1"/>
</dbReference>
<dbReference type="Pfam" id="PF02469">
    <property type="entry name" value="Fasciclin"/>
    <property type="match status" value="1"/>
</dbReference>